<dbReference type="Proteomes" id="UP000030428">
    <property type="component" value="Unassembled WGS sequence"/>
</dbReference>
<feature type="transmembrane region" description="Helical" evidence="1">
    <location>
        <begin position="258"/>
        <end position="278"/>
    </location>
</feature>
<protein>
    <submittedName>
        <fullName evidence="2">Capsular biosynthesis protein</fullName>
    </submittedName>
</protein>
<proteinExistence type="predicted"/>
<sequence>MDSIQPRNFEERVVWYSITGTYIFYVFGALYPLAPAIAWVLLFYLLLKWYFQTEDTPKADRVHVPIAIWIWIIGMLVMEVALIMGHLNWELGTGKLIKSSVGWAKGWALIAIFPLLGASLDIRPELIYRAGVIVCYHTVVLIPLFIGAAILHLPQILYVSPLAPLGPGPDFFVVTLYSQTYDGVLRWRFFAPWGPAIGFVANIYFLFVLQQDRRRKWFWYGLAGCLTMIFMSKSRLAFVSMLSVPIIVWGLSNLTRPLIHFLMAFACYSLGMLAAQLIDLIDVVIARFKGARADSSRVRSDLGKIAVQRWRDEAPIWGHGVVEPGPHLVEHMPIGSHHCWYGLLFVKGIVGFIALLVPMVWSFVELLLKAQTSKVAEVGLAMILILFLYTFGENLEILSYLFWPGLVIIGIAHKQPLRNPFKI</sequence>
<keyword evidence="1" id="KW-0472">Membrane</keyword>
<organism evidence="2 3">
    <name type="scientific">Candidatus Thiomargarita nelsonii</name>
    <dbReference type="NCBI Taxonomy" id="1003181"/>
    <lineage>
        <taxon>Bacteria</taxon>
        <taxon>Pseudomonadati</taxon>
        <taxon>Pseudomonadota</taxon>
        <taxon>Gammaproteobacteria</taxon>
        <taxon>Thiotrichales</taxon>
        <taxon>Thiotrichaceae</taxon>
        <taxon>Thiomargarita</taxon>
    </lineage>
</organism>
<feature type="transmembrane region" description="Helical" evidence="1">
    <location>
        <begin position="22"/>
        <end position="47"/>
    </location>
</feature>
<feature type="transmembrane region" description="Helical" evidence="1">
    <location>
        <begin position="101"/>
        <end position="120"/>
    </location>
</feature>
<feature type="transmembrane region" description="Helical" evidence="1">
    <location>
        <begin position="340"/>
        <end position="363"/>
    </location>
</feature>
<evidence type="ECO:0000313" key="3">
    <source>
        <dbReference type="Proteomes" id="UP000030428"/>
    </source>
</evidence>
<keyword evidence="3" id="KW-1185">Reference proteome</keyword>
<gene>
    <name evidence="2" type="ORF">PN36_34275</name>
</gene>
<evidence type="ECO:0000256" key="1">
    <source>
        <dbReference type="SAM" id="Phobius"/>
    </source>
</evidence>
<feature type="transmembrane region" description="Helical" evidence="1">
    <location>
        <begin position="68"/>
        <end position="89"/>
    </location>
</feature>
<dbReference type="EMBL" id="JSZA02000380">
    <property type="protein sequence ID" value="KHD07546.1"/>
    <property type="molecule type" value="Genomic_DNA"/>
</dbReference>
<feature type="transmembrane region" description="Helical" evidence="1">
    <location>
        <begin position="219"/>
        <end position="251"/>
    </location>
</feature>
<name>A0A0A6RUJ6_9GAMM</name>
<evidence type="ECO:0000313" key="2">
    <source>
        <dbReference type="EMBL" id="KHD07546.1"/>
    </source>
</evidence>
<reference evidence="2 3" key="1">
    <citation type="journal article" date="2016" name="Front. Microbiol.">
        <title>Single-Cell (Meta-)Genomics of a Dimorphic Candidatus Thiomargarita nelsonii Reveals Genomic Plasticity.</title>
        <authorList>
            <person name="Flood B.E."/>
            <person name="Fliss P."/>
            <person name="Jones D.S."/>
            <person name="Dick G.J."/>
            <person name="Jain S."/>
            <person name="Kaster A.K."/>
            <person name="Winkel M."/>
            <person name="Mussmann M."/>
            <person name="Bailey J."/>
        </authorList>
    </citation>
    <scope>NUCLEOTIDE SEQUENCE [LARGE SCALE GENOMIC DNA]</scope>
    <source>
        <strain evidence="2">Hydrate Ridge</strain>
    </source>
</reference>
<keyword evidence="1" id="KW-0812">Transmembrane</keyword>
<keyword evidence="1" id="KW-1133">Transmembrane helix</keyword>
<accession>A0A0A6RUJ6</accession>
<feature type="transmembrane region" description="Helical" evidence="1">
    <location>
        <begin position="127"/>
        <end position="150"/>
    </location>
</feature>
<dbReference type="AlphaFoldDB" id="A0A0A6RUJ6"/>
<comment type="caution">
    <text evidence="2">The sequence shown here is derived from an EMBL/GenBank/DDBJ whole genome shotgun (WGS) entry which is preliminary data.</text>
</comment>
<feature type="transmembrane region" description="Helical" evidence="1">
    <location>
        <begin position="189"/>
        <end position="207"/>
    </location>
</feature>
<feature type="transmembrane region" description="Helical" evidence="1">
    <location>
        <begin position="375"/>
        <end position="391"/>
    </location>
</feature>